<feature type="region of interest" description="Disordered" evidence="1">
    <location>
        <begin position="1"/>
        <end position="197"/>
    </location>
</feature>
<dbReference type="AlphaFoldDB" id="A0A388JRV1"/>
<keyword evidence="3" id="KW-1185">Reference proteome</keyword>
<dbReference type="Proteomes" id="UP000265515">
    <property type="component" value="Unassembled WGS sequence"/>
</dbReference>
<evidence type="ECO:0000256" key="1">
    <source>
        <dbReference type="SAM" id="MobiDB-lite"/>
    </source>
</evidence>
<dbReference type="Gramene" id="GBG60515">
    <property type="protein sequence ID" value="GBG60515"/>
    <property type="gene ID" value="CBR_g5691"/>
</dbReference>
<feature type="compositionally biased region" description="Basic and acidic residues" evidence="1">
    <location>
        <begin position="48"/>
        <end position="66"/>
    </location>
</feature>
<comment type="caution">
    <text evidence="2">The sequence shown here is derived from an EMBL/GenBank/DDBJ whole genome shotgun (WGS) entry which is preliminary data.</text>
</comment>
<evidence type="ECO:0000313" key="2">
    <source>
        <dbReference type="EMBL" id="GBG60515.1"/>
    </source>
</evidence>
<protein>
    <submittedName>
        <fullName evidence="2">Uncharacterized protein</fullName>
    </submittedName>
</protein>
<reference evidence="2 3" key="1">
    <citation type="journal article" date="2018" name="Cell">
        <title>The Chara Genome: Secondary Complexity and Implications for Plant Terrestrialization.</title>
        <authorList>
            <person name="Nishiyama T."/>
            <person name="Sakayama H."/>
            <person name="Vries J.D."/>
            <person name="Buschmann H."/>
            <person name="Saint-Marcoux D."/>
            <person name="Ullrich K.K."/>
            <person name="Haas F.B."/>
            <person name="Vanderstraeten L."/>
            <person name="Becker D."/>
            <person name="Lang D."/>
            <person name="Vosolsobe S."/>
            <person name="Rombauts S."/>
            <person name="Wilhelmsson P.K.I."/>
            <person name="Janitza P."/>
            <person name="Kern R."/>
            <person name="Heyl A."/>
            <person name="Rumpler F."/>
            <person name="Villalobos L.I.A.C."/>
            <person name="Clay J.M."/>
            <person name="Skokan R."/>
            <person name="Toyoda A."/>
            <person name="Suzuki Y."/>
            <person name="Kagoshima H."/>
            <person name="Schijlen E."/>
            <person name="Tajeshwar N."/>
            <person name="Catarino B."/>
            <person name="Hetherington A.J."/>
            <person name="Saltykova A."/>
            <person name="Bonnot C."/>
            <person name="Breuninger H."/>
            <person name="Symeonidi A."/>
            <person name="Radhakrishnan G.V."/>
            <person name="Van Nieuwerburgh F."/>
            <person name="Deforce D."/>
            <person name="Chang C."/>
            <person name="Karol K.G."/>
            <person name="Hedrich R."/>
            <person name="Ulvskov P."/>
            <person name="Glockner G."/>
            <person name="Delwiche C.F."/>
            <person name="Petrasek J."/>
            <person name="Van de Peer Y."/>
            <person name="Friml J."/>
            <person name="Beilby M."/>
            <person name="Dolan L."/>
            <person name="Kohara Y."/>
            <person name="Sugano S."/>
            <person name="Fujiyama A."/>
            <person name="Delaux P.-M."/>
            <person name="Quint M."/>
            <person name="TheiBen G."/>
            <person name="Hagemann M."/>
            <person name="Harholt J."/>
            <person name="Dunand C."/>
            <person name="Zachgo S."/>
            <person name="Langdale J."/>
            <person name="Maumus F."/>
            <person name="Straeten D.V.D."/>
            <person name="Gould S.B."/>
            <person name="Rensing S.A."/>
        </authorList>
    </citation>
    <scope>NUCLEOTIDE SEQUENCE [LARGE SCALE GENOMIC DNA]</scope>
    <source>
        <strain evidence="2 3">S276</strain>
    </source>
</reference>
<dbReference type="EMBL" id="BFEA01000011">
    <property type="protein sequence ID" value="GBG60515.1"/>
    <property type="molecule type" value="Genomic_DNA"/>
</dbReference>
<gene>
    <name evidence="2" type="ORF">CBR_g5691</name>
</gene>
<sequence length="271" mass="30799">MKRTHGHRNGPLVSLPSRHREISKLKERNETPPVTPVGRNRASGIENRPPKVLEKRSREERIPKQDHKTKKRITYKKDNTVKTINFRGSDDLYCAVQEEAEEEDEQSISEKTDGEEDKAMSDEGSDSETSGGDSRDADEADDDEERSSDDTAQDEDDEEADEDGRVAEKREISPSLKRTRCTSERLQNKERDACDTAPNDRQLVRKDNEIQEGKQSVVKLLPLQKVAVIRTEYAGISMMRGSYCALFTELSIFTVMKLDAIFGVFNIIFAF</sequence>
<organism evidence="2 3">
    <name type="scientific">Chara braunii</name>
    <name type="common">Braun's stonewort</name>
    <dbReference type="NCBI Taxonomy" id="69332"/>
    <lineage>
        <taxon>Eukaryota</taxon>
        <taxon>Viridiplantae</taxon>
        <taxon>Streptophyta</taxon>
        <taxon>Charophyceae</taxon>
        <taxon>Charales</taxon>
        <taxon>Characeae</taxon>
        <taxon>Chara</taxon>
    </lineage>
</organism>
<feature type="compositionally biased region" description="Basic and acidic residues" evidence="1">
    <location>
        <begin position="181"/>
        <end position="194"/>
    </location>
</feature>
<proteinExistence type="predicted"/>
<evidence type="ECO:0000313" key="3">
    <source>
        <dbReference type="Proteomes" id="UP000265515"/>
    </source>
</evidence>
<feature type="compositionally biased region" description="Basic and acidic residues" evidence="1">
    <location>
        <begin position="163"/>
        <end position="172"/>
    </location>
</feature>
<name>A0A388JRV1_CHABU</name>
<feature type="compositionally biased region" description="Acidic residues" evidence="1">
    <location>
        <begin position="98"/>
        <end position="107"/>
    </location>
</feature>
<feature type="compositionally biased region" description="Basic and acidic residues" evidence="1">
    <location>
        <begin position="108"/>
        <end position="121"/>
    </location>
</feature>
<feature type="compositionally biased region" description="Acidic residues" evidence="1">
    <location>
        <begin position="136"/>
        <end position="162"/>
    </location>
</feature>
<feature type="compositionally biased region" description="Basic and acidic residues" evidence="1">
    <location>
        <begin position="18"/>
        <end position="30"/>
    </location>
</feature>
<accession>A0A388JRV1</accession>